<keyword evidence="8 9" id="KW-0807">Transducer</keyword>
<gene>
    <name evidence="12" type="ORF">RRG08_023820</name>
</gene>
<feature type="transmembrane region" description="Helical" evidence="10">
    <location>
        <begin position="441"/>
        <end position="457"/>
    </location>
</feature>
<feature type="transmembrane region" description="Helical" evidence="10">
    <location>
        <begin position="398"/>
        <end position="421"/>
    </location>
</feature>
<reference evidence="12" key="1">
    <citation type="journal article" date="2023" name="G3 (Bethesda)">
        <title>A reference genome for the long-term kleptoplast-retaining sea slug Elysia crispata morphotype clarki.</title>
        <authorList>
            <person name="Eastman K.E."/>
            <person name="Pendleton A.L."/>
            <person name="Shaikh M.A."/>
            <person name="Suttiyut T."/>
            <person name="Ogas R."/>
            <person name="Tomko P."/>
            <person name="Gavelis G."/>
            <person name="Widhalm J.R."/>
            <person name="Wisecaver J.H."/>
        </authorList>
    </citation>
    <scope>NUCLEOTIDE SEQUENCE</scope>
    <source>
        <strain evidence="12">ECLA1</strain>
    </source>
</reference>
<feature type="transmembrane region" description="Helical" evidence="10">
    <location>
        <begin position="160"/>
        <end position="181"/>
    </location>
</feature>
<evidence type="ECO:0000313" key="12">
    <source>
        <dbReference type="EMBL" id="KAK3776468.1"/>
    </source>
</evidence>
<feature type="transmembrane region" description="Helical" evidence="10">
    <location>
        <begin position="39"/>
        <end position="61"/>
    </location>
</feature>
<dbReference type="GO" id="GO:0004930">
    <property type="term" value="F:G protein-coupled receptor activity"/>
    <property type="evidence" value="ECO:0007669"/>
    <property type="project" value="UniProtKB-KW"/>
</dbReference>
<organism evidence="12 13">
    <name type="scientific">Elysia crispata</name>
    <name type="common">lettuce slug</name>
    <dbReference type="NCBI Taxonomy" id="231223"/>
    <lineage>
        <taxon>Eukaryota</taxon>
        <taxon>Metazoa</taxon>
        <taxon>Spiralia</taxon>
        <taxon>Lophotrochozoa</taxon>
        <taxon>Mollusca</taxon>
        <taxon>Gastropoda</taxon>
        <taxon>Heterobranchia</taxon>
        <taxon>Euthyneura</taxon>
        <taxon>Panpulmonata</taxon>
        <taxon>Sacoglossa</taxon>
        <taxon>Placobranchoidea</taxon>
        <taxon>Plakobranchidae</taxon>
        <taxon>Elysia</taxon>
    </lineage>
</organism>
<dbReference type="PANTHER" id="PTHR24249">
    <property type="entry name" value="HISTAMINE RECEPTOR-RELATED G-PROTEIN COUPLED RECEPTOR"/>
    <property type="match status" value="1"/>
</dbReference>
<dbReference type="Gene3D" id="1.20.1070.10">
    <property type="entry name" value="Rhodopsin 7-helix transmembrane proteins"/>
    <property type="match status" value="2"/>
</dbReference>
<dbReference type="SUPFAM" id="SSF81321">
    <property type="entry name" value="Family A G protein-coupled receptor-like"/>
    <property type="match status" value="1"/>
</dbReference>
<evidence type="ECO:0000256" key="8">
    <source>
        <dbReference type="ARBA" id="ARBA00023224"/>
    </source>
</evidence>
<dbReference type="PROSITE" id="PS00237">
    <property type="entry name" value="G_PROTEIN_RECEP_F1_1"/>
    <property type="match status" value="1"/>
</dbReference>
<evidence type="ECO:0000313" key="13">
    <source>
        <dbReference type="Proteomes" id="UP001283361"/>
    </source>
</evidence>
<comment type="caution">
    <text evidence="12">The sequence shown here is derived from an EMBL/GenBank/DDBJ whole genome shotgun (WGS) entry which is preliminary data.</text>
</comment>
<dbReference type="InterPro" id="IPR050569">
    <property type="entry name" value="TAAR"/>
</dbReference>
<keyword evidence="7 9" id="KW-0675">Receptor</keyword>
<evidence type="ECO:0000256" key="1">
    <source>
        <dbReference type="ARBA" id="ARBA00004651"/>
    </source>
</evidence>
<keyword evidence="4 10" id="KW-1133">Transmembrane helix</keyword>
<dbReference type="InterPro" id="IPR017452">
    <property type="entry name" value="GPCR_Rhodpsn_7TM"/>
</dbReference>
<feature type="transmembrane region" description="Helical" evidence="10">
    <location>
        <begin position="73"/>
        <end position="95"/>
    </location>
</feature>
<evidence type="ECO:0000259" key="11">
    <source>
        <dbReference type="PROSITE" id="PS50262"/>
    </source>
</evidence>
<evidence type="ECO:0000256" key="5">
    <source>
        <dbReference type="ARBA" id="ARBA00023040"/>
    </source>
</evidence>
<keyword evidence="3 9" id="KW-0812">Transmembrane</keyword>
<keyword evidence="5 9" id="KW-0297">G-protein coupled receptor</keyword>
<evidence type="ECO:0000256" key="9">
    <source>
        <dbReference type="RuleBase" id="RU000688"/>
    </source>
</evidence>
<accession>A0AAE0ZVJ3</accession>
<dbReference type="PANTHER" id="PTHR24249:SF424">
    <property type="entry name" value="G-PROTEIN COUPLED RECEPTORS FAMILY 1 PROFILE DOMAIN-CONTAINING PROTEIN"/>
    <property type="match status" value="1"/>
</dbReference>
<dbReference type="PROSITE" id="PS50262">
    <property type="entry name" value="G_PROTEIN_RECEP_F1_2"/>
    <property type="match status" value="1"/>
</dbReference>
<feature type="transmembrane region" description="Helical" evidence="10">
    <location>
        <begin position="201"/>
        <end position="224"/>
    </location>
</feature>
<protein>
    <recommendedName>
        <fullName evidence="11">G-protein coupled receptors family 1 profile domain-containing protein</fullName>
    </recommendedName>
</protein>
<dbReference type="PRINTS" id="PR00237">
    <property type="entry name" value="GPCRRHODOPSN"/>
</dbReference>
<dbReference type="Proteomes" id="UP001283361">
    <property type="component" value="Unassembled WGS sequence"/>
</dbReference>
<dbReference type="GO" id="GO:0005886">
    <property type="term" value="C:plasma membrane"/>
    <property type="evidence" value="ECO:0007669"/>
    <property type="project" value="UniProtKB-SubCell"/>
</dbReference>
<dbReference type="Pfam" id="PF00001">
    <property type="entry name" value="7tm_1"/>
    <property type="match status" value="1"/>
</dbReference>
<evidence type="ECO:0000256" key="10">
    <source>
        <dbReference type="SAM" id="Phobius"/>
    </source>
</evidence>
<feature type="domain" description="G-protein coupled receptors family 1 profile" evidence="11">
    <location>
        <begin position="53"/>
        <end position="454"/>
    </location>
</feature>
<name>A0AAE0ZVJ3_9GAST</name>
<evidence type="ECO:0000256" key="7">
    <source>
        <dbReference type="ARBA" id="ARBA00023170"/>
    </source>
</evidence>
<comment type="subcellular location">
    <subcellularLocation>
        <location evidence="1">Cell membrane</location>
        <topology evidence="1">Multi-pass membrane protein</topology>
    </subcellularLocation>
</comment>
<keyword evidence="6 10" id="KW-0472">Membrane</keyword>
<dbReference type="SMART" id="SM01381">
    <property type="entry name" value="7TM_GPCR_Srsx"/>
    <property type="match status" value="1"/>
</dbReference>
<evidence type="ECO:0000256" key="4">
    <source>
        <dbReference type="ARBA" id="ARBA00022989"/>
    </source>
</evidence>
<dbReference type="AlphaFoldDB" id="A0AAE0ZVJ3"/>
<evidence type="ECO:0000256" key="3">
    <source>
        <dbReference type="ARBA" id="ARBA00022692"/>
    </source>
</evidence>
<comment type="similarity">
    <text evidence="9">Belongs to the G-protein coupled receptor 1 family.</text>
</comment>
<sequence>MTIGDGNNSTNVSTAIRSEKELATSLGCADNDLYGSPAIGGVAVLIGIALMGENLLMISVICRYQALHTNTNILVASLAVSDVMIGFQCCIMGLMSWPNGMRSWIGLHEFELRVLYTLITGVNFGLIVVSMAHLAVLSLDRYLYVLWPLRYPRRVTQRRVIIMAIGIWTLGCIYMVLPLVLYLDPKYHVKCFLFETPMEYFGGPIVCVHFTCLTIVLTSTVGLARIALKHSQKRKECGDGVVLDSDNDKDSLTQVNEVCPETLAIAIIGSGDIPAAVLHTSTISKTESKTVSDIKQRKKILAIDTNEQFVFERTKYGSLKAMNKLSLPVCALNEYVESSEEYQAHTVSIKNAEIKSPGATSVNKLNLRLSHPRNVINCQLKADAKKKKTLLRRKKLKILKFVALIVGCYLVCSFPAIFIMIIDDIAQVYHFSNTTEQTSGLLLMTNSGMNFIIMAHFKTDFRSALSKFFLCVKCYNRKV</sequence>
<evidence type="ECO:0000256" key="6">
    <source>
        <dbReference type="ARBA" id="ARBA00023136"/>
    </source>
</evidence>
<dbReference type="CDD" id="cd00637">
    <property type="entry name" value="7tm_classA_rhodopsin-like"/>
    <property type="match status" value="1"/>
</dbReference>
<keyword evidence="13" id="KW-1185">Reference proteome</keyword>
<dbReference type="EMBL" id="JAWDGP010003216">
    <property type="protein sequence ID" value="KAK3776468.1"/>
    <property type="molecule type" value="Genomic_DNA"/>
</dbReference>
<keyword evidence="2" id="KW-1003">Cell membrane</keyword>
<dbReference type="InterPro" id="IPR000276">
    <property type="entry name" value="GPCR_Rhodpsn"/>
</dbReference>
<feature type="transmembrane region" description="Helical" evidence="10">
    <location>
        <begin position="115"/>
        <end position="139"/>
    </location>
</feature>
<evidence type="ECO:0000256" key="2">
    <source>
        <dbReference type="ARBA" id="ARBA00022475"/>
    </source>
</evidence>
<proteinExistence type="inferred from homology"/>